<dbReference type="Pfam" id="PF24883">
    <property type="entry name" value="NPHP3_N"/>
    <property type="match status" value="1"/>
</dbReference>
<dbReference type="InterPro" id="IPR056884">
    <property type="entry name" value="NPHP3-like_N"/>
</dbReference>
<dbReference type="Proteomes" id="UP000663853">
    <property type="component" value="Unassembled WGS sequence"/>
</dbReference>
<feature type="region of interest" description="Disordered" evidence="2">
    <location>
        <begin position="1"/>
        <end position="57"/>
    </location>
</feature>
<evidence type="ECO:0000256" key="2">
    <source>
        <dbReference type="SAM" id="MobiDB-lite"/>
    </source>
</evidence>
<keyword evidence="1" id="KW-0677">Repeat</keyword>
<dbReference type="AlphaFoldDB" id="A0A8H3GK89"/>
<gene>
    <name evidence="4" type="ORF">RDB_LOCUS52906</name>
</gene>
<dbReference type="PANTHER" id="PTHR10039">
    <property type="entry name" value="AMELOGENIN"/>
    <property type="match status" value="1"/>
</dbReference>
<dbReference type="OrthoDB" id="310895at2759"/>
<dbReference type="PANTHER" id="PTHR10039:SF17">
    <property type="entry name" value="FUNGAL STAND N-TERMINAL GOODBYE DOMAIN-CONTAINING PROTEIN-RELATED"/>
    <property type="match status" value="1"/>
</dbReference>
<reference evidence="4" key="1">
    <citation type="submission" date="2021-01" db="EMBL/GenBank/DDBJ databases">
        <authorList>
            <person name="Kaushik A."/>
        </authorList>
    </citation>
    <scope>NUCLEOTIDE SEQUENCE</scope>
    <source>
        <strain evidence="4">AG6-10EEA</strain>
    </source>
</reference>
<feature type="region of interest" description="Disordered" evidence="2">
    <location>
        <begin position="93"/>
        <end position="126"/>
    </location>
</feature>
<comment type="caution">
    <text evidence="4">The sequence shown here is derived from an EMBL/GenBank/DDBJ whole genome shotgun (WGS) entry which is preliminary data.</text>
</comment>
<evidence type="ECO:0000256" key="1">
    <source>
        <dbReference type="ARBA" id="ARBA00022737"/>
    </source>
</evidence>
<evidence type="ECO:0000313" key="5">
    <source>
        <dbReference type="Proteomes" id="UP000663853"/>
    </source>
</evidence>
<dbReference type="EMBL" id="CAJMXA010001191">
    <property type="protein sequence ID" value="CAE6454259.1"/>
    <property type="molecule type" value="Genomic_DNA"/>
</dbReference>
<feature type="compositionally biased region" description="Polar residues" evidence="2">
    <location>
        <begin position="24"/>
        <end position="48"/>
    </location>
</feature>
<organism evidence="4 5">
    <name type="scientific">Rhizoctonia solani</name>
    <dbReference type="NCBI Taxonomy" id="456999"/>
    <lineage>
        <taxon>Eukaryota</taxon>
        <taxon>Fungi</taxon>
        <taxon>Dikarya</taxon>
        <taxon>Basidiomycota</taxon>
        <taxon>Agaricomycotina</taxon>
        <taxon>Agaricomycetes</taxon>
        <taxon>Cantharellales</taxon>
        <taxon>Ceratobasidiaceae</taxon>
        <taxon>Rhizoctonia</taxon>
    </lineage>
</organism>
<dbReference type="InterPro" id="IPR027417">
    <property type="entry name" value="P-loop_NTPase"/>
</dbReference>
<protein>
    <recommendedName>
        <fullName evidence="3">Nephrocystin 3-like N-terminal domain-containing protein</fullName>
    </recommendedName>
</protein>
<feature type="domain" description="Nephrocystin 3-like N-terminal" evidence="3">
    <location>
        <begin position="315"/>
        <end position="475"/>
    </location>
</feature>
<dbReference type="SUPFAM" id="SSF52540">
    <property type="entry name" value="P-loop containing nucleoside triphosphate hydrolases"/>
    <property type="match status" value="1"/>
</dbReference>
<accession>A0A8H3GK89</accession>
<dbReference type="Gene3D" id="3.40.50.300">
    <property type="entry name" value="P-loop containing nucleotide triphosphate hydrolases"/>
    <property type="match status" value="1"/>
</dbReference>
<proteinExistence type="predicted"/>
<name>A0A8H3GK89_9AGAM</name>
<evidence type="ECO:0000313" key="4">
    <source>
        <dbReference type="EMBL" id="CAE6454259.1"/>
    </source>
</evidence>
<evidence type="ECO:0000259" key="3">
    <source>
        <dbReference type="Pfam" id="PF24883"/>
    </source>
</evidence>
<sequence length="797" mass="89045">MIPGSSRQQGGRGNGARAGVPPASISNPQSHLSIDWTARTTETSSAGNVSAPSQSASQSLATFSLDNLAFQSQSSPTSLGRSSLFGSFTSLLSKKSSPTTPTSTSASGSGPTSASGSKSTETSSSSTSKFKRAAAVTCGKLETALRGLQTTANLLPPIRSVIDEIIECLGGLQTIVQTEDVTQLEREVQSMIETLDGFLKNLNPEEDNALLEDIMLAKAKIENIDKTRGHTKGKRLLDFAKYEQDIFRCSVYIKDLIQQLQSKTILQTWHSTNRHYTLQLLRNLSPAHDALYNSDFSKMIKRHGCTPQTREKIQEDLHNWVRDDGAASFYWMNGMAGTGKTTIAYSLCDWLKDQGLLGASFFCSGSQSSCRNAGKIIPTIAYQLAQNQPRFRPELCKVLEEEPNIVTSDITRQLEKLLVQPWMPVKNTIQGEVVVVIDALDEWDERGCRSRMREFFEALLKFATRLPLKFFVTSRPDSALHDQLLSKAIPPAHPRPTVRLHEIEQSLVERDIAKYLTVAFAALSPPPPPDQIDFLAKRAGKLFICAATVVHFVMSDTACGDPNMRLNSILSIPQEDRESYIKYKELDRLYTKILSIAFSELIQPEKENREAVLWTPICAEEPVTIDTLASLADRTQQQVISALQPLQSVLYISEDGSHVSPLHSSFLEFMLDRARSRKYYLDRSKHSLLIAKCCLEVMKNQLTFNICRLESSFLFDRDIPDLEDRISEHIPPILYYACSYWGTHLRLSRTSDTLSSMVADFLSHGLLFWMEVLNLKGCMNVGPEILLQAQDWFLHLW</sequence>